<evidence type="ECO:0000313" key="4">
    <source>
        <dbReference type="Proteomes" id="UP000287374"/>
    </source>
</evidence>
<protein>
    <recommendedName>
        <fullName evidence="5">IS4 family transposase</fullName>
    </recommendedName>
</protein>
<evidence type="ECO:0000313" key="1">
    <source>
        <dbReference type="EMBL" id="PWY54064.1"/>
    </source>
</evidence>
<reference evidence="2 4" key="2">
    <citation type="submission" date="2018-12" db="EMBL/GenBank/DDBJ databases">
        <title>Legionella sp,whole genome shotgun sequence.</title>
        <authorList>
            <person name="Wu H."/>
        </authorList>
    </citation>
    <scope>NUCLEOTIDE SEQUENCE [LARGE SCALE GENOMIC DNA]</scope>
    <source>
        <strain evidence="2">Km489</strain>
        <strain evidence="4">km489</strain>
    </source>
</reference>
<reference evidence="1 3" key="1">
    <citation type="submission" date="2018-05" db="EMBL/GenBank/DDBJ databases">
        <title>Legionella qingyii sp.nov., whole genome shotgun sequence.</title>
        <authorList>
            <person name="Wu H."/>
            <person name="Zhu Q."/>
            <person name="Hu C."/>
        </authorList>
    </citation>
    <scope>NUCLEOTIDE SEQUENCE [LARGE SCALE GENOMIC DNA]</scope>
    <source>
        <strain evidence="1 3">HEB18</strain>
    </source>
</reference>
<proteinExistence type="predicted"/>
<dbReference type="RefSeq" id="WP_110144081.1">
    <property type="nucleotide sequence ID" value="NZ_QHJG01000047.1"/>
</dbReference>
<accession>A0A317TX90</accession>
<keyword evidence="4" id="KW-1185">Reference proteome</keyword>
<comment type="caution">
    <text evidence="1">The sequence shown here is derived from an EMBL/GenBank/DDBJ whole genome shotgun (WGS) entry which is preliminary data.</text>
</comment>
<sequence length="103" mass="11946">MAYISELSRILSQRLDWHKSRIDCFAQMLLALFVVRSVNLSEIAVAMNGDKASIESRYKRIYALFFNKEHKVYLAIDRTNGYWGKAKINVLESSRTKPLYLGL</sequence>
<dbReference type="OrthoDB" id="1091931at2"/>
<evidence type="ECO:0008006" key="5">
    <source>
        <dbReference type="Google" id="ProtNLM"/>
    </source>
</evidence>
<dbReference type="AlphaFoldDB" id="A0A317TX90"/>
<dbReference type="Proteomes" id="UP000287374">
    <property type="component" value="Unassembled WGS sequence"/>
</dbReference>
<dbReference type="Proteomes" id="UP000247152">
    <property type="component" value="Unassembled WGS sequence"/>
</dbReference>
<dbReference type="EMBL" id="RZGX01000031">
    <property type="protein sequence ID" value="RUR19161.1"/>
    <property type="molecule type" value="Genomic_DNA"/>
</dbReference>
<organism evidence="1 3">
    <name type="scientific">Legionella qingyii</name>
    <dbReference type="NCBI Taxonomy" id="2184757"/>
    <lineage>
        <taxon>Bacteria</taxon>
        <taxon>Pseudomonadati</taxon>
        <taxon>Pseudomonadota</taxon>
        <taxon>Gammaproteobacteria</taxon>
        <taxon>Legionellales</taxon>
        <taxon>Legionellaceae</taxon>
        <taxon>Legionella</taxon>
    </lineage>
</organism>
<name>A0A317TX90_9GAMM</name>
<dbReference type="EMBL" id="QHJG01000047">
    <property type="protein sequence ID" value="PWY54064.1"/>
    <property type="molecule type" value="Genomic_DNA"/>
</dbReference>
<evidence type="ECO:0000313" key="3">
    <source>
        <dbReference type="Proteomes" id="UP000247152"/>
    </source>
</evidence>
<gene>
    <name evidence="1" type="ORF">DGG96_19105</name>
    <name evidence="2" type="ORF">ELY20_16110</name>
</gene>
<evidence type="ECO:0000313" key="2">
    <source>
        <dbReference type="EMBL" id="RUR19161.1"/>
    </source>
</evidence>